<evidence type="ECO:0000313" key="2">
    <source>
        <dbReference type="RefSeq" id="XP_075074617.1"/>
    </source>
</evidence>
<sequence>MSNAKSIGTPMSPSTNLDKDEHGIPVDKTKCRGMIGSPLYLTTNRPNIMFSVCKFARFQSAPKESHLTAVKRIIRYLIGTVSHGLWYLRSNSFKLEGFSNANLAGDKDDRKSTSGTCQLLGKALISWNSKKQGSVALSATEAGYNAAGQCCAQLLVVVLVKKHDSEAKHAPVEPKPSPVVPHPSLDSPDLGEKLHAIDSQLSKIKNLLKATQSTVRDIHAISKEIGSDVSKIRVAVFRVREKAVKAFREIHDRLDGVSISANASFEQLKEFLACSLFADGKKGEKEYMLYLYRKSITRNQEDTTRSLESILMPKERNQSAKITIQSANLDAQGKNSQIWITKERTQSANQSAKSNG</sequence>
<reference evidence="2" key="2">
    <citation type="submission" date="2025-08" db="UniProtKB">
        <authorList>
            <consortium name="RefSeq"/>
        </authorList>
    </citation>
    <scope>IDENTIFICATION</scope>
    <source>
        <tissue evidence="2">Leaf</tissue>
    </source>
</reference>
<name>A0AC58RPH5_TOBAC</name>
<accession>A0AC58RPH5</accession>
<protein>
    <submittedName>
        <fullName evidence="2">Uncharacterized protein LOC107788928</fullName>
    </submittedName>
</protein>
<proteinExistence type="predicted"/>
<evidence type="ECO:0000313" key="1">
    <source>
        <dbReference type="Proteomes" id="UP000790787"/>
    </source>
</evidence>
<dbReference type="RefSeq" id="XP_075074617.1">
    <property type="nucleotide sequence ID" value="XM_075218516.1"/>
</dbReference>
<organism evidence="1 2">
    <name type="scientific">Nicotiana tabacum</name>
    <name type="common">Common tobacco</name>
    <dbReference type="NCBI Taxonomy" id="4097"/>
    <lineage>
        <taxon>Eukaryota</taxon>
        <taxon>Viridiplantae</taxon>
        <taxon>Streptophyta</taxon>
        <taxon>Embryophyta</taxon>
        <taxon>Tracheophyta</taxon>
        <taxon>Spermatophyta</taxon>
        <taxon>Magnoliopsida</taxon>
        <taxon>eudicotyledons</taxon>
        <taxon>Gunneridae</taxon>
        <taxon>Pentapetalae</taxon>
        <taxon>asterids</taxon>
        <taxon>lamiids</taxon>
        <taxon>Solanales</taxon>
        <taxon>Solanaceae</taxon>
        <taxon>Nicotianoideae</taxon>
        <taxon>Nicotianeae</taxon>
        <taxon>Nicotiana</taxon>
    </lineage>
</organism>
<dbReference type="Proteomes" id="UP000790787">
    <property type="component" value="Chromosome 7"/>
</dbReference>
<reference evidence="1" key="1">
    <citation type="journal article" date="2014" name="Nat. Commun.">
        <title>The tobacco genome sequence and its comparison with those of tomato and potato.</title>
        <authorList>
            <person name="Sierro N."/>
            <person name="Battey J.N."/>
            <person name="Ouadi S."/>
            <person name="Bakaher N."/>
            <person name="Bovet L."/>
            <person name="Willig A."/>
            <person name="Goepfert S."/>
            <person name="Peitsch M.C."/>
            <person name="Ivanov N.V."/>
        </authorList>
    </citation>
    <scope>NUCLEOTIDE SEQUENCE [LARGE SCALE GENOMIC DNA]</scope>
</reference>
<gene>
    <name evidence="2" type="primary">LOC107788928</name>
</gene>
<keyword evidence="1" id="KW-1185">Reference proteome</keyword>